<proteinExistence type="predicted"/>
<sequence length="195" mass="20371">MDSKSSNTRGEQPPLSPLLSPSSRACCDSRTFPLEQAISTNQCKASSEVASRGRQVASPIGVFRLTDDDMAIIASAADLASSGSGSSSLSGCFAGSFTKGSSSLSMITGASKSMPVPLLMLALLSRKVPHGVSSSVMHELRSKWFLRVADSVCIFFSMITTSSKAASESMGSGSQGTFISKTTLFLLLSTSFFPD</sequence>
<reference evidence="2" key="1">
    <citation type="journal article" date="2013" name="J. Plant Res.">
        <title>Effect of fungi and light on seed germination of three Opuntia species from semiarid lands of central Mexico.</title>
        <authorList>
            <person name="Delgado-Sanchez P."/>
            <person name="Jimenez-Bremont J.F."/>
            <person name="Guerrero-Gonzalez Mde L."/>
            <person name="Flores J."/>
        </authorList>
    </citation>
    <scope>NUCLEOTIDE SEQUENCE</scope>
    <source>
        <tissue evidence="2">Cladode</tissue>
    </source>
</reference>
<feature type="compositionally biased region" description="Polar residues" evidence="1">
    <location>
        <begin position="1"/>
        <end position="10"/>
    </location>
</feature>
<dbReference type="AlphaFoldDB" id="A0A7C9CZQ7"/>
<dbReference type="EMBL" id="GISG01073953">
    <property type="protein sequence ID" value="MBA4630480.1"/>
    <property type="molecule type" value="Transcribed_RNA"/>
</dbReference>
<accession>A0A7C9CZQ7</accession>
<reference evidence="2" key="2">
    <citation type="submission" date="2020-07" db="EMBL/GenBank/DDBJ databases">
        <authorList>
            <person name="Vera ALvarez R."/>
            <person name="Arias-Moreno D.M."/>
            <person name="Jimenez-Jacinto V."/>
            <person name="Jimenez-Bremont J.F."/>
            <person name="Swaminathan K."/>
            <person name="Moose S.P."/>
            <person name="Guerrero-Gonzalez M.L."/>
            <person name="Marino-Ramirez L."/>
            <person name="Landsman D."/>
            <person name="Rodriguez-Kessler M."/>
            <person name="Delgado-Sanchez P."/>
        </authorList>
    </citation>
    <scope>NUCLEOTIDE SEQUENCE</scope>
    <source>
        <tissue evidence="2">Cladode</tissue>
    </source>
</reference>
<feature type="region of interest" description="Disordered" evidence="1">
    <location>
        <begin position="1"/>
        <end position="22"/>
    </location>
</feature>
<dbReference type="EMBL" id="GISG01073954">
    <property type="protein sequence ID" value="MBA4630481.1"/>
    <property type="molecule type" value="Transcribed_RNA"/>
</dbReference>
<organism evidence="2">
    <name type="scientific">Opuntia streptacantha</name>
    <name type="common">Prickly pear cactus</name>
    <name type="synonym">Opuntia cardona</name>
    <dbReference type="NCBI Taxonomy" id="393608"/>
    <lineage>
        <taxon>Eukaryota</taxon>
        <taxon>Viridiplantae</taxon>
        <taxon>Streptophyta</taxon>
        <taxon>Embryophyta</taxon>
        <taxon>Tracheophyta</taxon>
        <taxon>Spermatophyta</taxon>
        <taxon>Magnoliopsida</taxon>
        <taxon>eudicotyledons</taxon>
        <taxon>Gunneridae</taxon>
        <taxon>Pentapetalae</taxon>
        <taxon>Caryophyllales</taxon>
        <taxon>Cactineae</taxon>
        <taxon>Cactaceae</taxon>
        <taxon>Opuntioideae</taxon>
        <taxon>Opuntia</taxon>
    </lineage>
</organism>
<evidence type="ECO:0000313" key="2">
    <source>
        <dbReference type="EMBL" id="MBA4630480.1"/>
    </source>
</evidence>
<name>A0A7C9CZQ7_OPUST</name>
<protein>
    <submittedName>
        <fullName evidence="2">Uncharacterized protein</fullName>
    </submittedName>
</protein>
<evidence type="ECO:0000256" key="1">
    <source>
        <dbReference type="SAM" id="MobiDB-lite"/>
    </source>
</evidence>